<keyword evidence="5 9" id="KW-0812">Transmembrane</keyword>
<keyword evidence="4" id="KW-0337">GPI-anchor biosynthesis</keyword>
<dbReference type="KEGG" id="prel:PRELSG_1266100"/>
<evidence type="ECO:0000256" key="4">
    <source>
        <dbReference type="ARBA" id="ARBA00022502"/>
    </source>
</evidence>
<feature type="transmembrane region" description="Helical" evidence="9">
    <location>
        <begin position="269"/>
        <end position="285"/>
    </location>
</feature>
<keyword evidence="7 9" id="KW-1133">Transmembrane helix</keyword>
<reference evidence="10 11" key="1">
    <citation type="submission" date="2015-04" db="EMBL/GenBank/DDBJ databases">
        <authorList>
            <consortium name="Pathogen Informatics"/>
        </authorList>
    </citation>
    <scope>NUCLEOTIDE SEQUENCE [LARGE SCALE GENOMIC DNA]</scope>
    <source>
        <strain evidence="10 11">SGS1</strain>
    </source>
</reference>
<dbReference type="UniPathway" id="UPA00196"/>
<dbReference type="GO" id="GO:0016255">
    <property type="term" value="P:attachment of GPI anchor to protein"/>
    <property type="evidence" value="ECO:0007669"/>
    <property type="project" value="InterPro"/>
</dbReference>
<comment type="similarity">
    <text evidence="3">Belongs to the PIGU family.</text>
</comment>
<keyword evidence="11" id="KW-1185">Reference proteome</keyword>
<feature type="transmembrane region" description="Helical" evidence="9">
    <location>
        <begin position="134"/>
        <end position="155"/>
    </location>
</feature>
<feature type="transmembrane region" description="Helical" evidence="9">
    <location>
        <begin position="369"/>
        <end position="385"/>
    </location>
</feature>
<evidence type="ECO:0000256" key="2">
    <source>
        <dbReference type="ARBA" id="ARBA00004687"/>
    </source>
</evidence>
<feature type="transmembrane region" description="Helical" evidence="9">
    <location>
        <begin position="425"/>
        <end position="450"/>
    </location>
</feature>
<dbReference type="GeneID" id="39737905"/>
<dbReference type="PANTHER" id="PTHR13121">
    <property type="entry name" value="GPI TRANSAMIDASE COMPONENT PIG-U"/>
    <property type="match status" value="1"/>
</dbReference>
<evidence type="ECO:0000256" key="9">
    <source>
        <dbReference type="SAM" id="Phobius"/>
    </source>
</evidence>
<dbReference type="GO" id="GO:0006506">
    <property type="term" value="P:GPI anchor biosynthetic process"/>
    <property type="evidence" value="ECO:0007669"/>
    <property type="project" value="UniProtKB-UniPathway"/>
</dbReference>
<proteinExistence type="inferred from homology"/>
<evidence type="ECO:0000256" key="1">
    <source>
        <dbReference type="ARBA" id="ARBA00004477"/>
    </source>
</evidence>
<feature type="transmembrane region" description="Helical" evidence="9">
    <location>
        <begin position="490"/>
        <end position="509"/>
    </location>
</feature>
<keyword evidence="6" id="KW-0256">Endoplasmic reticulum</keyword>
<dbReference type="GO" id="GO:0042765">
    <property type="term" value="C:GPI-anchor transamidase complex"/>
    <property type="evidence" value="ECO:0007669"/>
    <property type="project" value="InterPro"/>
</dbReference>
<evidence type="ECO:0000256" key="6">
    <source>
        <dbReference type="ARBA" id="ARBA00022824"/>
    </source>
</evidence>
<feature type="transmembrane region" description="Helical" evidence="9">
    <location>
        <begin position="176"/>
        <end position="195"/>
    </location>
</feature>
<feature type="transmembrane region" description="Helical" evidence="9">
    <location>
        <begin position="392"/>
        <end position="413"/>
    </location>
</feature>
<dbReference type="Pfam" id="PF06728">
    <property type="entry name" value="PIG-U"/>
    <property type="match status" value="1"/>
</dbReference>
<keyword evidence="8 9" id="KW-0472">Membrane</keyword>
<sequence length="552" mass="66357">MDEIKKNKLLNYKKKSGCKYLVASCLICLIIRILIFLVLNVLEGSNYEYINKLINIDDNMNKGKSEMNNLIEYEYNKNEELKELEKYFQKNKRNNQLKQFLFKNDSMHYSFNSDIYNFKYIYESYILSKLYKDIYHSLIVRINPLFLKFIHFIIFKKLRFKNNILSSIGNYYEFRYYIFITAIDILIAIFLFLIVEKLMTWSTYFNYINQNKKEKWKLINSILLINIYLNNPLTILSNSFLSLDNFKLLIITISFYLTLLRINNFSKKCLSILNLFMIIFFNAILLYVSSFHFILIIIGINNFIIFINEKINKYEINENIKFSKLFHMLLKNIFLLLITLTTYFLLIYISSYVNANSMFFLNNTLINEYKILFLLPNLGNFWYIFSLMFKDYYYSFLFLFHFHVFLYPLPLFFRLVKTPLIYLKIMITIALVFQPNITVNDIVYSLLLLSIDYEKTIHTIPFVKLLIILLGNLSLFSVTINLWIKKNTGNANYVFFNQIVIFNIITYIMSNSLRFYIRVQTPKSQLEEGKCIFVSKRRKKFNILKVLKEKFE</sequence>
<organism evidence="10 11">
    <name type="scientific">Plasmodium relictum</name>
    <dbReference type="NCBI Taxonomy" id="85471"/>
    <lineage>
        <taxon>Eukaryota</taxon>
        <taxon>Sar</taxon>
        <taxon>Alveolata</taxon>
        <taxon>Apicomplexa</taxon>
        <taxon>Aconoidasida</taxon>
        <taxon>Haemosporida</taxon>
        <taxon>Plasmodiidae</taxon>
        <taxon>Plasmodium</taxon>
        <taxon>Plasmodium (Haemamoeba)</taxon>
    </lineage>
</organism>
<evidence type="ECO:0000256" key="3">
    <source>
        <dbReference type="ARBA" id="ARBA00010026"/>
    </source>
</evidence>
<accession>A0A1J1HEC7</accession>
<dbReference type="VEuPathDB" id="PlasmoDB:PRELSG_1266100"/>
<evidence type="ECO:0000256" key="8">
    <source>
        <dbReference type="ARBA" id="ARBA00023136"/>
    </source>
</evidence>
<evidence type="ECO:0000256" key="7">
    <source>
        <dbReference type="ARBA" id="ARBA00022989"/>
    </source>
</evidence>
<gene>
    <name evidence="10" type="ORF">PRELSG_1266100</name>
</gene>
<dbReference type="PANTHER" id="PTHR13121:SF0">
    <property type="entry name" value="PHOSPHATIDYLINOSITOL GLYCAN ANCHOR BIOSYNTHESIS CLASS U PROTEIN"/>
    <property type="match status" value="1"/>
</dbReference>
<comment type="subcellular location">
    <subcellularLocation>
        <location evidence="1">Endoplasmic reticulum membrane</location>
        <topology evidence="1">Multi-pass membrane protein</topology>
    </subcellularLocation>
</comment>
<dbReference type="EMBL" id="LN835307">
    <property type="protein sequence ID" value="CRH01766.1"/>
    <property type="molecule type" value="Genomic_DNA"/>
</dbReference>
<dbReference type="AlphaFoldDB" id="A0A1J1HEC7"/>
<name>A0A1J1HEC7_PLARL</name>
<evidence type="ECO:0000313" key="11">
    <source>
        <dbReference type="Proteomes" id="UP000220158"/>
    </source>
</evidence>
<dbReference type="InterPro" id="IPR009600">
    <property type="entry name" value="PIG-U"/>
</dbReference>
<feature type="transmembrane region" description="Helical" evidence="9">
    <location>
        <begin position="329"/>
        <end position="349"/>
    </location>
</feature>
<evidence type="ECO:0000313" key="10">
    <source>
        <dbReference type="EMBL" id="CRH01766.1"/>
    </source>
</evidence>
<evidence type="ECO:0000256" key="5">
    <source>
        <dbReference type="ARBA" id="ARBA00022692"/>
    </source>
</evidence>
<feature type="transmembrane region" description="Helical" evidence="9">
    <location>
        <begin position="20"/>
        <end position="42"/>
    </location>
</feature>
<feature type="transmembrane region" description="Helical" evidence="9">
    <location>
        <begin position="291"/>
        <end position="308"/>
    </location>
</feature>
<dbReference type="OrthoDB" id="549017at2759"/>
<dbReference type="RefSeq" id="XP_028534765.1">
    <property type="nucleotide sequence ID" value="XM_028678480.1"/>
</dbReference>
<comment type="pathway">
    <text evidence="2">Glycolipid biosynthesis; glycosylphosphatidylinositol-anchor biosynthesis.</text>
</comment>
<dbReference type="Proteomes" id="UP000220158">
    <property type="component" value="Chromosome 12"/>
</dbReference>
<feature type="transmembrane region" description="Helical" evidence="9">
    <location>
        <begin position="462"/>
        <end position="484"/>
    </location>
</feature>
<dbReference type="OMA" id="IYLKIMI"/>
<protein>
    <submittedName>
        <fullName evidence="10">GPI transamidase subunit PIG-U, putative</fullName>
    </submittedName>
</protein>
<feature type="transmembrane region" description="Helical" evidence="9">
    <location>
        <begin position="246"/>
        <end position="262"/>
    </location>
</feature>